<sequence>MIEPIQPQGSPAPAVPLSPGIKAGDFLYVSGQVATNDDGSILIGDFAAEVNGAIDNVLAVVEAAGGSIDQVIKINAFLSNAASFGTFNDLYAARLGNVPPARTTIVTGFGNPDVRVELEAIAYLGS</sequence>
<dbReference type="PANTHER" id="PTHR11803">
    <property type="entry name" value="2-IMINOBUTANOATE/2-IMINOPROPANOATE DEAMINASE RIDA"/>
    <property type="match status" value="1"/>
</dbReference>
<accession>A0A1H1XF43</accession>
<reference evidence="1 2" key="1">
    <citation type="submission" date="2016-10" db="EMBL/GenBank/DDBJ databases">
        <authorList>
            <person name="de Groot N.N."/>
        </authorList>
    </citation>
    <scope>NUCLEOTIDE SEQUENCE [LARGE SCALE GENOMIC DNA]</scope>
    <source>
        <strain evidence="1 2">DSM 21800</strain>
    </source>
</reference>
<dbReference type="PANTHER" id="PTHR11803:SF44">
    <property type="entry name" value="RUTC FAMILY PROTEIN YJGH"/>
    <property type="match status" value="1"/>
</dbReference>
<dbReference type="GO" id="GO:0019239">
    <property type="term" value="F:deaminase activity"/>
    <property type="evidence" value="ECO:0007669"/>
    <property type="project" value="TreeGrafter"/>
</dbReference>
<gene>
    <name evidence="1" type="ORF">SAMN04489812_4039</name>
</gene>
<dbReference type="InterPro" id="IPR006175">
    <property type="entry name" value="YjgF/YER057c/UK114"/>
</dbReference>
<dbReference type="EMBL" id="LT629772">
    <property type="protein sequence ID" value="SDT07349.1"/>
    <property type="molecule type" value="Genomic_DNA"/>
</dbReference>
<dbReference type="GO" id="GO:0005829">
    <property type="term" value="C:cytosol"/>
    <property type="evidence" value="ECO:0007669"/>
    <property type="project" value="TreeGrafter"/>
</dbReference>
<dbReference type="OrthoDB" id="9815126at2"/>
<evidence type="ECO:0000313" key="1">
    <source>
        <dbReference type="EMBL" id="SDT07349.1"/>
    </source>
</evidence>
<proteinExistence type="predicted"/>
<dbReference type="SUPFAM" id="SSF55298">
    <property type="entry name" value="YjgF-like"/>
    <property type="match status" value="1"/>
</dbReference>
<keyword evidence="2" id="KW-1185">Reference proteome</keyword>
<dbReference type="AlphaFoldDB" id="A0A1H1XF43"/>
<name>A0A1H1XF43_9ACTN</name>
<dbReference type="STRING" id="630515.SAMN04489812_4039"/>
<dbReference type="RefSeq" id="WP_091527217.1">
    <property type="nucleotide sequence ID" value="NZ_LT629772.1"/>
</dbReference>
<dbReference type="Gene3D" id="3.30.1330.40">
    <property type="entry name" value="RutC-like"/>
    <property type="match status" value="1"/>
</dbReference>
<dbReference type="InterPro" id="IPR035959">
    <property type="entry name" value="RutC-like_sf"/>
</dbReference>
<dbReference type="Proteomes" id="UP000199103">
    <property type="component" value="Chromosome I"/>
</dbReference>
<organism evidence="1 2">
    <name type="scientific">Microlunatus soli</name>
    <dbReference type="NCBI Taxonomy" id="630515"/>
    <lineage>
        <taxon>Bacteria</taxon>
        <taxon>Bacillati</taxon>
        <taxon>Actinomycetota</taxon>
        <taxon>Actinomycetes</taxon>
        <taxon>Propionibacteriales</taxon>
        <taxon>Propionibacteriaceae</taxon>
        <taxon>Microlunatus</taxon>
    </lineage>
</organism>
<evidence type="ECO:0000313" key="2">
    <source>
        <dbReference type="Proteomes" id="UP000199103"/>
    </source>
</evidence>
<dbReference type="Pfam" id="PF01042">
    <property type="entry name" value="Ribonuc_L-PSP"/>
    <property type="match status" value="1"/>
</dbReference>
<protein>
    <submittedName>
        <fullName evidence="1">2-iminobutanoate/2-iminopropanoate deaminase</fullName>
    </submittedName>
</protein>
<dbReference type="CDD" id="cd00448">
    <property type="entry name" value="YjgF_YER057c_UK114_family"/>
    <property type="match status" value="1"/>
</dbReference>